<dbReference type="SUPFAM" id="SSF103481">
    <property type="entry name" value="Multidrug resistance efflux transporter EmrE"/>
    <property type="match status" value="1"/>
</dbReference>
<dbReference type="Pfam" id="PF08627">
    <property type="entry name" value="CRT-like"/>
    <property type="match status" value="1"/>
</dbReference>
<gene>
    <name evidence="8" type="ORF">RJ641_029798</name>
</gene>
<keyword evidence="3" id="KW-0813">Transport</keyword>
<accession>A0AAN8W2E8</accession>
<comment type="similarity">
    <text evidence="2">Belongs to the CRT-like transporter family.</text>
</comment>
<reference evidence="8 9" key="1">
    <citation type="submission" date="2023-12" db="EMBL/GenBank/DDBJ databases">
        <title>A high-quality genome assembly for Dillenia turbinata (Dilleniales).</title>
        <authorList>
            <person name="Chanderbali A."/>
        </authorList>
    </citation>
    <scope>NUCLEOTIDE SEQUENCE [LARGE SCALE GENOMIC DNA]</scope>
    <source>
        <strain evidence="8">LSX21</strain>
        <tissue evidence="8">Leaf</tissue>
    </source>
</reference>
<comment type="caution">
    <text evidence="8">The sequence shown here is derived from an EMBL/GenBank/DDBJ whole genome shotgun (WGS) entry which is preliminary data.</text>
</comment>
<evidence type="ECO:0000256" key="3">
    <source>
        <dbReference type="ARBA" id="ARBA00022448"/>
    </source>
</evidence>
<proteinExistence type="inferred from homology"/>
<evidence type="ECO:0000256" key="1">
    <source>
        <dbReference type="ARBA" id="ARBA00004141"/>
    </source>
</evidence>
<comment type="subcellular location">
    <subcellularLocation>
        <location evidence="1">Membrane</location>
        <topology evidence="1">Multi-pass membrane protein</topology>
    </subcellularLocation>
</comment>
<keyword evidence="5 7" id="KW-1133">Transmembrane helix</keyword>
<dbReference type="EMBL" id="JBAMMX010000005">
    <property type="protein sequence ID" value="KAK6940267.1"/>
    <property type="molecule type" value="Genomic_DNA"/>
</dbReference>
<evidence type="ECO:0000313" key="8">
    <source>
        <dbReference type="EMBL" id="KAK6940267.1"/>
    </source>
</evidence>
<evidence type="ECO:0000256" key="2">
    <source>
        <dbReference type="ARBA" id="ARBA00006690"/>
    </source>
</evidence>
<keyword evidence="4 7" id="KW-0812">Transmembrane</keyword>
<keyword evidence="6 7" id="KW-0472">Membrane</keyword>
<evidence type="ECO:0000313" key="9">
    <source>
        <dbReference type="Proteomes" id="UP001370490"/>
    </source>
</evidence>
<feature type="transmembrane region" description="Helical" evidence="7">
    <location>
        <begin position="258"/>
        <end position="277"/>
    </location>
</feature>
<name>A0AAN8W2E8_9MAGN</name>
<dbReference type="Proteomes" id="UP001370490">
    <property type="component" value="Unassembled WGS sequence"/>
</dbReference>
<feature type="transmembrane region" description="Helical" evidence="7">
    <location>
        <begin position="228"/>
        <end position="246"/>
    </location>
</feature>
<keyword evidence="9" id="KW-1185">Reference proteome</keyword>
<dbReference type="AlphaFoldDB" id="A0AAN8W2E8"/>
<feature type="transmembrane region" description="Helical" evidence="7">
    <location>
        <begin position="167"/>
        <end position="191"/>
    </location>
</feature>
<organism evidence="8 9">
    <name type="scientific">Dillenia turbinata</name>
    <dbReference type="NCBI Taxonomy" id="194707"/>
    <lineage>
        <taxon>Eukaryota</taxon>
        <taxon>Viridiplantae</taxon>
        <taxon>Streptophyta</taxon>
        <taxon>Embryophyta</taxon>
        <taxon>Tracheophyta</taxon>
        <taxon>Spermatophyta</taxon>
        <taxon>Magnoliopsida</taxon>
        <taxon>eudicotyledons</taxon>
        <taxon>Gunneridae</taxon>
        <taxon>Pentapetalae</taxon>
        <taxon>Dilleniales</taxon>
        <taxon>Dilleniaceae</taxon>
        <taxon>Dillenia</taxon>
    </lineage>
</organism>
<feature type="transmembrane region" description="Helical" evidence="7">
    <location>
        <begin position="203"/>
        <end position="221"/>
    </location>
</feature>
<feature type="transmembrane region" description="Helical" evidence="7">
    <location>
        <begin position="128"/>
        <end position="147"/>
    </location>
</feature>
<dbReference type="GO" id="GO:0016020">
    <property type="term" value="C:membrane"/>
    <property type="evidence" value="ECO:0007669"/>
    <property type="project" value="UniProtKB-SubCell"/>
</dbReference>
<dbReference type="PANTHER" id="PTHR31326">
    <property type="entry name" value="PROTEIN CLT2, CHLOROPLASTIC"/>
    <property type="match status" value="1"/>
</dbReference>
<evidence type="ECO:0000256" key="6">
    <source>
        <dbReference type="ARBA" id="ARBA00023136"/>
    </source>
</evidence>
<protein>
    <submittedName>
        <fullName evidence="8">Chloroquine-resistance transporter-like</fullName>
    </submittedName>
</protein>
<feature type="transmembrane region" description="Helical" evidence="7">
    <location>
        <begin position="297"/>
        <end position="321"/>
    </location>
</feature>
<dbReference type="PANTHER" id="PTHR31326:SF1">
    <property type="entry name" value="PROTEIN CLT2, CHLOROPLASTIC"/>
    <property type="match status" value="1"/>
</dbReference>
<evidence type="ECO:0000256" key="5">
    <source>
        <dbReference type="ARBA" id="ARBA00022989"/>
    </source>
</evidence>
<sequence length="325" mass="35849">MGFSCSQCLLVHSLRSNSLSHNIINESNFKSLILNPRHSPLLLTSNSSPFDGQFKFFSHTRNKFPFQQRSLLRKNSQVRVRASIENSHFSSQSQARIILANSALTVILASANRVLYKLALVPMKHYPFFLAQFNTFGYVAIYFSILYARFQAGVVTKEMLAIPKSRFAIIGMLEALGVATGMASGVHFLYLFTAMLPGPAIPILNQTFLVWQLIFSTLLLGRRYSFNQIVGCLLVASGVVIAVASGSSADQMLSGVEFIWPALMIASAAFQAGASIIKESVFIDASKRMKGKLLDIFVVNSFGSGFQVVICRLSYAIYSIVRLDS</sequence>
<evidence type="ECO:0000256" key="7">
    <source>
        <dbReference type="SAM" id="Phobius"/>
    </source>
</evidence>
<dbReference type="InterPro" id="IPR013936">
    <property type="entry name" value="CRT-like"/>
</dbReference>
<evidence type="ECO:0000256" key="4">
    <source>
        <dbReference type="ARBA" id="ARBA00022692"/>
    </source>
</evidence>
<dbReference type="InterPro" id="IPR037185">
    <property type="entry name" value="EmrE-like"/>
</dbReference>